<reference evidence="2" key="1">
    <citation type="journal article" date="2020" name="Stud. Mycol.">
        <title>101 Dothideomycetes genomes: a test case for predicting lifestyles and emergence of pathogens.</title>
        <authorList>
            <person name="Haridas S."/>
            <person name="Albert R."/>
            <person name="Binder M."/>
            <person name="Bloem J."/>
            <person name="Labutti K."/>
            <person name="Salamov A."/>
            <person name="Andreopoulos B."/>
            <person name="Baker S."/>
            <person name="Barry K."/>
            <person name="Bills G."/>
            <person name="Bluhm B."/>
            <person name="Cannon C."/>
            <person name="Castanera R."/>
            <person name="Culley D."/>
            <person name="Daum C."/>
            <person name="Ezra D."/>
            <person name="Gonzalez J."/>
            <person name="Henrissat B."/>
            <person name="Kuo A."/>
            <person name="Liang C."/>
            <person name="Lipzen A."/>
            <person name="Lutzoni F."/>
            <person name="Magnuson J."/>
            <person name="Mondo S."/>
            <person name="Nolan M."/>
            <person name="Ohm R."/>
            <person name="Pangilinan J."/>
            <person name="Park H.-J."/>
            <person name="Ramirez L."/>
            <person name="Alfaro M."/>
            <person name="Sun H."/>
            <person name="Tritt A."/>
            <person name="Yoshinaga Y."/>
            <person name="Zwiers L.-H."/>
            <person name="Turgeon B."/>
            <person name="Goodwin S."/>
            <person name="Spatafora J."/>
            <person name="Crous P."/>
            <person name="Grigoriev I."/>
        </authorList>
    </citation>
    <scope>NUCLEOTIDE SEQUENCE</scope>
    <source>
        <strain evidence="2">CBS 161.51</strain>
    </source>
</reference>
<dbReference type="EMBL" id="ML976000">
    <property type="protein sequence ID" value="KAF1947126.1"/>
    <property type="molecule type" value="Genomic_DNA"/>
</dbReference>
<dbReference type="Proteomes" id="UP000800038">
    <property type="component" value="Unassembled WGS sequence"/>
</dbReference>
<gene>
    <name evidence="2" type="ORF">EJ02DRAFT_450093</name>
</gene>
<name>A0A6A5T8P4_9PLEO</name>
<evidence type="ECO:0000313" key="2">
    <source>
        <dbReference type="EMBL" id="KAF1947126.1"/>
    </source>
</evidence>
<protein>
    <submittedName>
        <fullName evidence="2">Uncharacterized protein</fullName>
    </submittedName>
</protein>
<feature type="compositionally biased region" description="Basic and acidic residues" evidence="1">
    <location>
        <begin position="1"/>
        <end position="18"/>
    </location>
</feature>
<feature type="region of interest" description="Disordered" evidence="1">
    <location>
        <begin position="1"/>
        <end position="24"/>
    </location>
</feature>
<sequence>MEEEARSTSQAQEKKDEGSLQINYSPLNLSNHLLSSERRRSMNDTFSTHNLPNSSRHFTASRIPTSGYVPADMRHASFQLPFRKVTTVLD</sequence>
<dbReference type="AlphaFoldDB" id="A0A6A5T8P4"/>
<organism evidence="2 3">
    <name type="scientific">Clathrospora elynae</name>
    <dbReference type="NCBI Taxonomy" id="706981"/>
    <lineage>
        <taxon>Eukaryota</taxon>
        <taxon>Fungi</taxon>
        <taxon>Dikarya</taxon>
        <taxon>Ascomycota</taxon>
        <taxon>Pezizomycotina</taxon>
        <taxon>Dothideomycetes</taxon>
        <taxon>Pleosporomycetidae</taxon>
        <taxon>Pleosporales</taxon>
        <taxon>Diademaceae</taxon>
        <taxon>Clathrospora</taxon>
    </lineage>
</organism>
<evidence type="ECO:0000256" key="1">
    <source>
        <dbReference type="SAM" id="MobiDB-lite"/>
    </source>
</evidence>
<evidence type="ECO:0000313" key="3">
    <source>
        <dbReference type="Proteomes" id="UP000800038"/>
    </source>
</evidence>
<keyword evidence="3" id="KW-1185">Reference proteome</keyword>
<proteinExistence type="predicted"/>
<feature type="region of interest" description="Disordered" evidence="1">
    <location>
        <begin position="43"/>
        <end position="62"/>
    </location>
</feature>
<accession>A0A6A5T8P4</accession>